<evidence type="ECO:0000313" key="17">
    <source>
        <dbReference type="EnsemblMetazoa" id="XP_001944129.2"/>
    </source>
</evidence>
<protein>
    <recommendedName>
        <fullName evidence="3">alkaline phosphatase</fullName>
        <ecNumber evidence="3">3.1.3.1</ecNumber>
    </recommendedName>
</protein>
<evidence type="ECO:0000256" key="2">
    <source>
        <dbReference type="ARBA" id="ARBA00005984"/>
    </source>
</evidence>
<comment type="cofactor">
    <cofactor evidence="14">
        <name>Zn(2+)</name>
        <dbReference type="ChEBI" id="CHEBI:29105"/>
    </cofactor>
    <text evidence="14">Binds 2 Zn(2+) ions.</text>
</comment>
<dbReference type="Proteomes" id="UP000007819">
    <property type="component" value="Chromosome A1"/>
</dbReference>
<evidence type="ECO:0000256" key="5">
    <source>
        <dbReference type="ARBA" id="ARBA00022622"/>
    </source>
</evidence>
<dbReference type="InterPro" id="IPR017850">
    <property type="entry name" value="Alkaline_phosphatase_core_sf"/>
</dbReference>
<reference evidence="18" key="1">
    <citation type="submission" date="2010-06" db="EMBL/GenBank/DDBJ databases">
        <authorList>
            <person name="Jiang H."/>
            <person name="Abraham K."/>
            <person name="Ali S."/>
            <person name="Alsbrooks S.L."/>
            <person name="Anim B.N."/>
            <person name="Anosike U.S."/>
            <person name="Attaway T."/>
            <person name="Bandaranaike D.P."/>
            <person name="Battles P.K."/>
            <person name="Bell S.N."/>
            <person name="Bell A.V."/>
            <person name="Beltran B."/>
            <person name="Bickham C."/>
            <person name="Bustamante Y."/>
            <person name="Caleb T."/>
            <person name="Canada A."/>
            <person name="Cardenas V."/>
            <person name="Carter K."/>
            <person name="Chacko J."/>
            <person name="Chandrabose M.N."/>
            <person name="Chavez D."/>
            <person name="Chavez A."/>
            <person name="Chen L."/>
            <person name="Chu H.-S."/>
            <person name="Claassen K.J."/>
            <person name="Cockrell R."/>
            <person name="Collins M."/>
            <person name="Cooper J.A."/>
            <person name="Cree A."/>
            <person name="Curry S.M."/>
            <person name="Da Y."/>
            <person name="Dao M.D."/>
            <person name="Das B."/>
            <person name="Davila M.-L."/>
            <person name="Davy-Carroll L."/>
            <person name="Denson S."/>
            <person name="Dinh H."/>
            <person name="Ebong V.E."/>
            <person name="Edwards J.R."/>
            <person name="Egan A."/>
            <person name="El-Daye J."/>
            <person name="Escobedo L."/>
            <person name="Fernandez S."/>
            <person name="Fernando P.R."/>
            <person name="Flagg N."/>
            <person name="Forbes L.D."/>
            <person name="Fowler R.G."/>
            <person name="Fu Q."/>
            <person name="Gabisi R.A."/>
            <person name="Ganer J."/>
            <person name="Garbino Pronczuk A."/>
            <person name="Garcia R.M."/>
            <person name="Garner T."/>
            <person name="Garrett T.E."/>
            <person name="Gonzalez D.A."/>
            <person name="Hamid H."/>
            <person name="Hawkins E.S."/>
            <person name="Hirani K."/>
            <person name="Hogues M.E."/>
            <person name="Hollins B."/>
            <person name="Hsiao C.-H."/>
            <person name="Jabil R."/>
            <person name="James M.L."/>
            <person name="Jhangiani S.N."/>
            <person name="Johnson B."/>
            <person name="Johnson Q."/>
            <person name="Joshi V."/>
            <person name="Kalu J.B."/>
            <person name="Kam C."/>
            <person name="Kashfia A."/>
            <person name="Keebler J."/>
            <person name="Kisamo H."/>
            <person name="Kovar C.L."/>
            <person name="Lago L.A."/>
            <person name="Lai C.-Y."/>
            <person name="Laidlaw J."/>
            <person name="Lara F."/>
            <person name="Le T.-K."/>
            <person name="Lee S.L."/>
            <person name="Legall F.H."/>
            <person name="Lemon S.J."/>
            <person name="Lewis L.R."/>
            <person name="Li B."/>
            <person name="Liu Y."/>
            <person name="Liu Y.-S."/>
            <person name="Lopez J."/>
            <person name="Lozado R.J."/>
            <person name="Lu J."/>
            <person name="Madu R.C."/>
            <person name="Maheshwari M."/>
            <person name="Maheshwari R."/>
            <person name="Malloy K."/>
            <person name="Martinez E."/>
            <person name="Mathew T."/>
            <person name="Mercado I.C."/>
            <person name="Mercado C."/>
            <person name="Meyer B."/>
            <person name="Montgomery K."/>
            <person name="Morgan M.B."/>
            <person name="Munidasa M."/>
            <person name="Nazareth L.V."/>
            <person name="Nelson J."/>
            <person name="Ng B.M."/>
            <person name="Nguyen N.B."/>
            <person name="Nguyen P.Q."/>
            <person name="Nguyen T."/>
            <person name="Obregon M."/>
            <person name="Okwuonu G.O."/>
            <person name="Onwere C.G."/>
            <person name="Orozco G."/>
            <person name="Parra A."/>
            <person name="Patel S."/>
            <person name="Patil S."/>
            <person name="Perez A."/>
            <person name="Perez Y."/>
            <person name="Pham C."/>
            <person name="Primus E.L."/>
            <person name="Pu L.-L."/>
            <person name="Puazo M."/>
            <person name="Qin X."/>
            <person name="Quiroz J.B."/>
            <person name="Reese J."/>
            <person name="Richards S."/>
            <person name="Rives C.M."/>
            <person name="Robberts R."/>
            <person name="Ruiz S.J."/>
            <person name="Ruiz M.J."/>
            <person name="Santibanez J."/>
            <person name="Schneider B.W."/>
            <person name="Sisson I."/>
            <person name="Smith M."/>
            <person name="Sodergren E."/>
            <person name="Song X.-Z."/>
            <person name="Song B.B."/>
            <person name="Summersgill H."/>
            <person name="Thelus R."/>
            <person name="Thornton R.D."/>
            <person name="Trejos Z.Y."/>
            <person name="Usmani K."/>
            <person name="Vattathil S."/>
            <person name="Villasana D."/>
            <person name="Walker D.L."/>
            <person name="Wang S."/>
            <person name="Wang K."/>
            <person name="White C.S."/>
            <person name="Williams A.C."/>
            <person name="Williamson J."/>
            <person name="Wilson K."/>
            <person name="Woghiren I.O."/>
            <person name="Woodworth J.R."/>
            <person name="Worley K.C."/>
            <person name="Wright R.A."/>
            <person name="Wu W."/>
            <person name="Young L."/>
            <person name="Zhang L."/>
            <person name="Zhang J."/>
            <person name="Zhu Y."/>
            <person name="Muzny D.M."/>
            <person name="Weinstock G."/>
            <person name="Gibbs R.A."/>
        </authorList>
    </citation>
    <scope>NUCLEOTIDE SEQUENCE [LARGE SCALE GENOMIC DNA]</scope>
    <source>
        <strain evidence="18">LSR1</strain>
    </source>
</reference>
<evidence type="ECO:0000256" key="3">
    <source>
        <dbReference type="ARBA" id="ARBA00012647"/>
    </source>
</evidence>
<keyword evidence="18" id="KW-1185">Reference proteome</keyword>
<feature type="binding site" evidence="14">
    <location>
        <position position="90"/>
    </location>
    <ligand>
        <name>Zn(2+)</name>
        <dbReference type="ChEBI" id="CHEBI:29105"/>
        <label>2</label>
    </ligand>
</feature>
<dbReference type="GO" id="GO:0004035">
    <property type="term" value="F:alkaline phosphatase activity"/>
    <property type="evidence" value="ECO:0007669"/>
    <property type="project" value="UniProtKB-EC"/>
</dbReference>
<evidence type="ECO:0000256" key="11">
    <source>
        <dbReference type="ARBA" id="ARBA00023180"/>
    </source>
</evidence>
<dbReference type="EC" id="3.1.3.1" evidence="3"/>
<keyword evidence="9 14" id="KW-0460">Magnesium</keyword>
<dbReference type="PANTHER" id="PTHR11596">
    <property type="entry name" value="ALKALINE PHOSPHATASE"/>
    <property type="match status" value="1"/>
</dbReference>
<feature type="chain" id="PRO_5035731363" description="alkaline phosphatase" evidence="16">
    <location>
        <begin position="25"/>
        <end position="513"/>
    </location>
</feature>
<evidence type="ECO:0000256" key="7">
    <source>
        <dbReference type="ARBA" id="ARBA00022801"/>
    </source>
</evidence>
<evidence type="ECO:0000256" key="1">
    <source>
        <dbReference type="ARBA" id="ARBA00004609"/>
    </source>
</evidence>
<dbReference type="CDD" id="cd16012">
    <property type="entry name" value="ALP"/>
    <property type="match status" value="1"/>
</dbReference>
<dbReference type="GO" id="GO:0005886">
    <property type="term" value="C:plasma membrane"/>
    <property type="evidence" value="ECO:0007669"/>
    <property type="project" value="UniProtKB-SubCell"/>
</dbReference>
<evidence type="ECO:0000256" key="4">
    <source>
        <dbReference type="ARBA" id="ARBA00022475"/>
    </source>
</evidence>
<feature type="binding site" evidence="14">
    <location>
        <position position="361"/>
    </location>
    <ligand>
        <name>Zn(2+)</name>
        <dbReference type="ChEBI" id="CHEBI:29105"/>
        <label>2</label>
    </ligand>
</feature>
<feature type="binding site" evidence="14">
    <location>
        <position position="205"/>
    </location>
    <ligand>
        <name>Mg(2+)</name>
        <dbReference type="ChEBI" id="CHEBI:18420"/>
    </ligand>
</feature>
<dbReference type="FunFam" id="3.40.720.10:FF:000008">
    <property type="entry name" value="Alkaline phosphatase"/>
    <property type="match status" value="1"/>
</dbReference>
<keyword evidence="6 14" id="KW-0479">Metal-binding</keyword>
<comment type="similarity">
    <text evidence="2 15">Belongs to the alkaline phosphatase family.</text>
</comment>
<evidence type="ECO:0000256" key="13">
    <source>
        <dbReference type="PIRSR" id="PIRSR601952-1"/>
    </source>
</evidence>
<evidence type="ECO:0000256" key="15">
    <source>
        <dbReference type="RuleBase" id="RU003946"/>
    </source>
</evidence>
<dbReference type="Gene3D" id="3.40.720.10">
    <property type="entry name" value="Alkaline Phosphatase, subunit A"/>
    <property type="match status" value="1"/>
</dbReference>
<organism evidence="17 18">
    <name type="scientific">Acyrthosiphon pisum</name>
    <name type="common">Pea aphid</name>
    <dbReference type="NCBI Taxonomy" id="7029"/>
    <lineage>
        <taxon>Eukaryota</taxon>
        <taxon>Metazoa</taxon>
        <taxon>Ecdysozoa</taxon>
        <taxon>Arthropoda</taxon>
        <taxon>Hexapoda</taxon>
        <taxon>Insecta</taxon>
        <taxon>Pterygota</taxon>
        <taxon>Neoptera</taxon>
        <taxon>Paraneoptera</taxon>
        <taxon>Hemiptera</taxon>
        <taxon>Sternorrhyncha</taxon>
        <taxon>Aphidomorpha</taxon>
        <taxon>Aphidoidea</taxon>
        <taxon>Aphididae</taxon>
        <taxon>Macrosiphini</taxon>
        <taxon>Acyrthosiphon</taxon>
    </lineage>
</organism>
<feature type="binding site" evidence="14">
    <location>
        <position position="207"/>
    </location>
    <ligand>
        <name>Mg(2+)</name>
        <dbReference type="ChEBI" id="CHEBI:18420"/>
    </ligand>
</feature>
<feature type="binding site" evidence="14">
    <location>
        <position position="399"/>
    </location>
    <ligand>
        <name>Zn(2+)</name>
        <dbReference type="ChEBI" id="CHEBI:29105"/>
        <label>2</label>
    </ligand>
</feature>
<dbReference type="GeneID" id="100165509"/>
<keyword evidence="12" id="KW-0449">Lipoprotein</keyword>
<dbReference type="InterPro" id="IPR001952">
    <property type="entry name" value="Alkaline_phosphatase"/>
</dbReference>
<dbReference type="OrthoDB" id="5818554at2759"/>
<evidence type="ECO:0000256" key="9">
    <source>
        <dbReference type="ARBA" id="ARBA00022842"/>
    </source>
</evidence>
<evidence type="ECO:0000256" key="8">
    <source>
        <dbReference type="ARBA" id="ARBA00022833"/>
    </source>
</evidence>
<evidence type="ECO:0000256" key="10">
    <source>
        <dbReference type="ARBA" id="ARBA00023136"/>
    </source>
</evidence>
<sequence>MISSYFTLLIILLIIFVYTEKTVARTKPYPKPKSSIDDYFADKGRPLQQTREYDAQFWMNRGMSDLGRRLKELENPIVGRAKNIVFFLGDGMSIATVTAARVHMEQSSGSAFPDGNASLTFENFPYTGLVRTYCVDKQVADSACSSTAYMTGVKANSGTVGVSGAVRENDCKASLNPKNQVDSILRWAQMAGKSTGIVTTTRVTHASPAGGYAHSANRGWESSAPDDCLDIAQQLVTQSPGIELDVILGGGRQEFLPKNMNGNREDGRDLIAEWKVRMMKNHQIYEYVKNKTELSDVNLKDVDKLLGLFSMSHMSYTGTKEVERDEPSLSEMTMAAIEVLRKNENGYVLFVEGGRIDHAHHQNLAHMALSETIAFSRAVDVADTVTDPEDTLIVVTSDHSHTMTINGYPSRGDKIIERVDRGGESYSILSYANGPSAKFHKYQKQPSKYGDKFDLYPSLVPMSLETHGGEDVAVWTRGPWAHLFVGSFEQNVLPLIMSYASCIGPSKGKCSDR</sequence>
<accession>A0A8R2A084</accession>
<keyword evidence="16" id="KW-0732">Signal</keyword>
<proteinExistence type="inferred from homology"/>
<keyword evidence="10" id="KW-0472">Membrane</keyword>
<dbReference type="GO" id="GO:0098552">
    <property type="term" value="C:side of membrane"/>
    <property type="evidence" value="ECO:0007669"/>
    <property type="project" value="UniProtKB-KW"/>
</dbReference>
<feature type="binding site" evidence="14">
    <location>
        <position position="398"/>
    </location>
    <ligand>
        <name>Zn(2+)</name>
        <dbReference type="ChEBI" id="CHEBI:29105"/>
        <label>2</label>
    </ligand>
</feature>
<dbReference type="RefSeq" id="XP_001944129.2">
    <property type="nucleotide sequence ID" value="XM_001944094.4"/>
</dbReference>
<comment type="cofactor">
    <cofactor evidence="14">
        <name>Mg(2+)</name>
        <dbReference type="ChEBI" id="CHEBI:18420"/>
    </cofactor>
    <text evidence="14">Binds 1 Mg(2+) ion.</text>
</comment>
<dbReference type="AlphaFoldDB" id="A0A8R2A084"/>
<dbReference type="SMART" id="SM00098">
    <property type="entry name" value="alkPPc"/>
    <property type="match status" value="1"/>
</dbReference>
<evidence type="ECO:0000256" key="14">
    <source>
        <dbReference type="PIRSR" id="PIRSR601952-2"/>
    </source>
</evidence>
<keyword evidence="8 14" id="KW-0862">Zinc</keyword>
<dbReference type="SUPFAM" id="SSF53649">
    <property type="entry name" value="Alkaline phosphatase-like"/>
    <property type="match status" value="1"/>
</dbReference>
<dbReference type="PRINTS" id="PR00113">
    <property type="entry name" value="ALKPHPHTASE"/>
</dbReference>
<evidence type="ECO:0000256" key="16">
    <source>
        <dbReference type="SAM" id="SignalP"/>
    </source>
</evidence>
<feature type="signal peptide" evidence="16">
    <location>
        <begin position="1"/>
        <end position="24"/>
    </location>
</feature>
<dbReference type="GO" id="GO:0046872">
    <property type="term" value="F:metal ion binding"/>
    <property type="evidence" value="ECO:0007669"/>
    <property type="project" value="UniProtKB-KW"/>
</dbReference>
<keyword evidence="11" id="KW-0325">Glycoprotein</keyword>
<dbReference type="Pfam" id="PF00245">
    <property type="entry name" value="Alk_phosphatase"/>
    <property type="match status" value="1"/>
</dbReference>
<reference evidence="17" key="2">
    <citation type="submission" date="2022-06" db="UniProtKB">
        <authorList>
            <consortium name="EnsemblMetazoa"/>
        </authorList>
    </citation>
    <scope>IDENTIFICATION</scope>
</reference>
<name>A0A8R2A084_ACYPI</name>
<dbReference type="KEGG" id="api:100165509"/>
<keyword evidence="5" id="KW-0336">GPI-anchor</keyword>
<evidence type="ECO:0000256" key="6">
    <source>
        <dbReference type="ARBA" id="ARBA00022723"/>
    </source>
</evidence>
<evidence type="ECO:0000313" key="18">
    <source>
        <dbReference type="Proteomes" id="UP000007819"/>
    </source>
</evidence>
<feature type="active site" description="Phosphoserine intermediate" evidence="13">
    <location>
        <position position="142"/>
    </location>
</feature>
<feature type="binding site" evidence="14">
    <location>
        <position position="90"/>
    </location>
    <ligand>
        <name>Mg(2+)</name>
        <dbReference type="ChEBI" id="CHEBI:18420"/>
    </ligand>
</feature>
<keyword evidence="4" id="KW-1003">Cell membrane</keyword>
<dbReference type="EnsemblMetazoa" id="XM_001944094.5">
    <property type="protein sequence ID" value="XP_001944129.2"/>
    <property type="gene ID" value="LOC100165509"/>
</dbReference>
<feature type="binding site" evidence="14">
    <location>
        <position position="467"/>
    </location>
    <ligand>
        <name>Zn(2+)</name>
        <dbReference type="ChEBI" id="CHEBI:29105"/>
        <label>2</label>
    </ligand>
</feature>
<keyword evidence="7" id="KW-0378">Hydrolase</keyword>
<comment type="subcellular location">
    <subcellularLocation>
        <location evidence="1">Cell membrane</location>
        <topology evidence="1">Lipid-anchor</topology>
        <topology evidence="1">GPI-anchor</topology>
    </subcellularLocation>
</comment>
<feature type="binding site" evidence="14">
    <location>
        <position position="357"/>
    </location>
    <ligand>
        <name>Zn(2+)</name>
        <dbReference type="ChEBI" id="CHEBI:29105"/>
        <label>2</label>
    </ligand>
</feature>
<feature type="binding site" evidence="14">
    <location>
        <position position="352"/>
    </location>
    <ligand>
        <name>Mg(2+)</name>
        <dbReference type="ChEBI" id="CHEBI:18420"/>
    </ligand>
</feature>
<dbReference type="PANTHER" id="PTHR11596:SF91">
    <property type="entry name" value="ALKALINE PHOSPHATASE-RELATED"/>
    <property type="match status" value="1"/>
</dbReference>
<evidence type="ECO:0000256" key="12">
    <source>
        <dbReference type="ARBA" id="ARBA00023288"/>
    </source>
</evidence>